<dbReference type="InterPro" id="IPR003293">
    <property type="entry name" value="Nudix_hydrolase6-like"/>
</dbReference>
<dbReference type="SUPFAM" id="SSF55811">
    <property type="entry name" value="Nudix"/>
    <property type="match status" value="1"/>
</dbReference>
<dbReference type="Proteomes" id="UP000235114">
    <property type="component" value="Unassembled WGS sequence"/>
</dbReference>
<gene>
    <name evidence="4" type="ORF">CU635_10175</name>
    <name evidence="5" type="ORF">CVD25_11020</name>
</gene>
<sequence length="162" mass="17626">MSVNKRGNVWLGVSGLVINEAFEWLVVKKSYGGLKGMWSLPAGFVAPGETADAAAVREVFEETGINCAIQGLIGLRTGVISDEISDNMLVFSLKPKEDQIIKVQESEILEARFIDPDELLAEKSASVLLHHLANLKDAAVKAPINGINPGDHFNYTAYKLFL</sequence>
<name>A0A2N5GLY3_9BACI</name>
<dbReference type="PROSITE" id="PS00893">
    <property type="entry name" value="NUDIX_BOX"/>
    <property type="match status" value="1"/>
</dbReference>
<evidence type="ECO:0000313" key="7">
    <source>
        <dbReference type="Proteomes" id="UP000235114"/>
    </source>
</evidence>
<dbReference type="GO" id="GO:0051287">
    <property type="term" value="F:NAD binding"/>
    <property type="evidence" value="ECO:0007669"/>
    <property type="project" value="TreeGrafter"/>
</dbReference>
<dbReference type="InterPro" id="IPR015797">
    <property type="entry name" value="NUDIX_hydrolase-like_dom_sf"/>
</dbReference>
<reference evidence="5 7" key="2">
    <citation type="submission" date="2017-12" db="EMBL/GenBank/DDBJ databases">
        <title>Comparative Functional Genomics of Dry Heat Resistant strains isolated from the Viking Spacecraft.</title>
        <authorList>
            <person name="Seuylemezian A."/>
            <person name="Cooper K."/>
            <person name="Vaishampayan P."/>
        </authorList>
    </citation>
    <scope>NUCLEOTIDE SEQUENCE [LARGE SCALE GENOMIC DNA]</scope>
    <source>
        <strain evidence="5 7">ATCC 29669</strain>
    </source>
</reference>
<dbReference type="EMBL" id="PGVD01000028">
    <property type="protein sequence ID" value="PLR97154.1"/>
    <property type="molecule type" value="Genomic_DNA"/>
</dbReference>
<organism evidence="4 6">
    <name type="scientific">Bacillus canaveralius</name>
    <dbReference type="NCBI Taxonomy" id="1403243"/>
    <lineage>
        <taxon>Bacteria</taxon>
        <taxon>Bacillati</taxon>
        <taxon>Bacillota</taxon>
        <taxon>Bacilli</taxon>
        <taxon>Bacillales</taxon>
        <taxon>Bacillaceae</taxon>
        <taxon>Bacillus</taxon>
    </lineage>
</organism>
<dbReference type="GO" id="GO:0035529">
    <property type="term" value="F:NADH pyrophosphatase activity"/>
    <property type="evidence" value="ECO:0007669"/>
    <property type="project" value="TreeGrafter"/>
</dbReference>
<keyword evidence="1 2" id="KW-0378">Hydrolase</keyword>
<dbReference type="OrthoDB" id="9786141at2"/>
<comment type="caution">
    <text evidence="4">The sequence shown here is derived from an EMBL/GenBank/DDBJ whole genome shotgun (WGS) entry which is preliminary data.</text>
</comment>
<dbReference type="PRINTS" id="PR00502">
    <property type="entry name" value="NUDIXFAMILY"/>
</dbReference>
<proteinExistence type="inferred from homology"/>
<dbReference type="Gene3D" id="3.90.79.10">
    <property type="entry name" value="Nucleoside Triphosphate Pyrophosphohydrolase"/>
    <property type="match status" value="1"/>
</dbReference>
<dbReference type="RefSeq" id="WP_101577257.1">
    <property type="nucleotide sequence ID" value="NZ_PGVA01000024.1"/>
</dbReference>
<dbReference type="InterPro" id="IPR020084">
    <property type="entry name" value="NUDIX_hydrolase_CS"/>
</dbReference>
<accession>A0A2N5GLY3</accession>
<evidence type="ECO:0000259" key="3">
    <source>
        <dbReference type="PROSITE" id="PS51462"/>
    </source>
</evidence>
<dbReference type="PROSITE" id="PS51462">
    <property type="entry name" value="NUDIX"/>
    <property type="match status" value="1"/>
</dbReference>
<keyword evidence="7" id="KW-1185">Reference proteome</keyword>
<evidence type="ECO:0000256" key="2">
    <source>
        <dbReference type="RuleBase" id="RU003476"/>
    </source>
</evidence>
<dbReference type="GO" id="GO:0047631">
    <property type="term" value="F:ADP-ribose diphosphatase activity"/>
    <property type="evidence" value="ECO:0007669"/>
    <property type="project" value="TreeGrafter"/>
</dbReference>
<dbReference type="EMBL" id="PGVA01000024">
    <property type="protein sequence ID" value="PLR82841.1"/>
    <property type="molecule type" value="Genomic_DNA"/>
</dbReference>
<dbReference type="PANTHER" id="PTHR13994:SF13">
    <property type="entry name" value="FI03680P"/>
    <property type="match status" value="1"/>
</dbReference>
<dbReference type="PANTHER" id="PTHR13994">
    <property type="entry name" value="NUDIX HYDROLASE RELATED"/>
    <property type="match status" value="1"/>
</dbReference>
<dbReference type="InterPro" id="IPR000086">
    <property type="entry name" value="NUDIX_hydrolase_dom"/>
</dbReference>
<dbReference type="InterPro" id="IPR020476">
    <property type="entry name" value="Nudix_hydrolase"/>
</dbReference>
<protein>
    <submittedName>
        <fullName evidence="4">NUDIX hydrolase</fullName>
    </submittedName>
</protein>
<dbReference type="Pfam" id="PF00293">
    <property type="entry name" value="NUDIX"/>
    <property type="match status" value="1"/>
</dbReference>
<evidence type="ECO:0000313" key="4">
    <source>
        <dbReference type="EMBL" id="PLR82841.1"/>
    </source>
</evidence>
<evidence type="ECO:0000313" key="5">
    <source>
        <dbReference type="EMBL" id="PLR97154.1"/>
    </source>
</evidence>
<dbReference type="AlphaFoldDB" id="A0A2N5GLY3"/>
<feature type="domain" description="Nudix hydrolase" evidence="3">
    <location>
        <begin position="8"/>
        <end position="136"/>
    </location>
</feature>
<evidence type="ECO:0000256" key="1">
    <source>
        <dbReference type="ARBA" id="ARBA00022801"/>
    </source>
</evidence>
<reference evidence="4 6" key="1">
    <citation type="submission" date="2017-11" db="EMBL/GenBank/DDBJ databases">
        <title>Comparitive Functional Genomics of Dry Heat Resistant strains isolated from the Viking Spacecraft.</title>
        <authorList>
            <person name="Seuylemezian A."/>
            <person name="Cooper K."/>
            <person name="Vaishampayan P."/>
        </authorList>
    </citation>
    <scope>NUCLEOTIDE SEQUENCE [LARGE SCALE GENOMIC DNA]</scope>
    <source>
        <strain evidence="4 6">M4.6</strain>
    </source>
</reference>
<evidence type="ECO:0000313" key="6">
    <source>
        <dbReference type="Proteomes" id="UP000234951"/>
    </source>
</evidence>
<comment type="similarity">
    <text evidence="2">Belongs to the Nudix hydrolase family.</text>
</comment>
<dbReference type="Proteomes" id="UP000234951">
    <property type="component" value="Unassembled WGS sequence"/>
</dbReference>